<keyword evidence="3" id="KW-1185">Reference proteome</keyword>
<gene>
    <name evidence="2" type="ORF">RXV79_06000</name>
</gene>
<dbReference type="RefSeq" id="WP_316702556.1">
    <property type="nucleotide sequence ID" value="NZ_CP136336.1"/>
</dbReference>
<proteinExistence type="predicted"/>
<reference evidence="2 3" key="1">
    <citation type="submission" date="2023-10" db="EMBL/GenBank/DDBJ databases">
        <title>Bacteria for the degradation of biodegradable plastic PBAT(Polybutylene adipate terephthalate).</title>
        <authorList>
            <person name="Weon H.-Y."/>
            <person name="Yeon J."/>
        </authorList>
    </citation>
    <scope>NUCLEOTIDE SEQUENCE [LARGE SCALE GENOMIC DNA]</scope>
    <source>
        <strain evidence="2 3">SBD 7-3</strain>
    </source>
</reference>
<feature type="signal peptide" evidence="1">
    <location>
        <begin position="1"/>
        <end position="24"/>
    </location>
</feature>
<accession>A0ABZ0D2B0</accession>
<organism evidence="2 3">
    <name type="scientific">Piscinibacter gummiphilus</name>
    <dbReference type="NCBI Taxonomy" id="946333"/>
    <lineage>
        <taxon>Bacteria</taxon>
        <taxon>Pseudomonadati</taxon>
        <taxon>Pseudomonadota</taxon>
        <taxon>Betaproteobacteria</taxon>
        <taxon>Burkholderiales</taxon>
        <taxon>Sphaerotilaceae</taxon>
        <taxon>Piscinibacter</taxon>
    </lineage>
</organism>
<sequence>MKSAPSLMAAVTAVAALAAGALLAAEDRMLFEPQHAMLVGLVDDVGGALLSDKPALRQPAEVRRAVNRAGSGAQERR</sequence>
<evidence type="ECO:0000256" key="1">
    <source>
        <dbReference type="SAM" id="SignalP"/>
    </source>
</evidence>
<feature type="chain" id="PRO_5046134456" evidence="1">
    <location>
        <begin position="25"/>
        <end position="77"/>
    </location>
</feature>
<evidence type="ECO:0000313" key="2">
    <source>
        <dbReference type="EMBL" id="WOB09611.1"/>
    </source>
</evidence>
<protein>
    <submittedName>
        <fullName evidence="2">Uncharacterized protein</fullName>
    </submittedName>
</protein>
<dbReference type="Proteomes" id="UP001303946">
    <property type="component" value="Chromosome"/>
</dbReference>
<name>A0ABZ0D2B0_9BURK</name>
<evidence type="ECO:0000313" key="3">
    <source>
        <dbReference type="Proteomes" id="UP001303946"/>
    </source>
</evidence>
<dbReference type="EMBL" id="CP136336">
    <property type="protein sequence ID" value="WOB09611.1"/>
    <property type="molecule type" value="Genomic_DNA"/>
</dbReference>
<keyword evidence="1" id="KW-0732">Signal</keyword>